<dbReference type="KEGG" id="dao:Desac_0887"/>
<dbReference type="Gene3D" id="3.40.50.2020">
    <property type="match status" value="1"/>
</dbReference>
<dbReference type="SUPFAM" id="SSF53271">
    <property type="entry name" value="PRTase-like"/>
    <property type="match status" value="1"/>
</dbReference>
<dbReference type="AlphaFoldDB" id="F2NGZ1"/>
<dbReference type="HOGENOM" id="CLU_1248953_0_0_7"/>
<reference evidence="2" key="2">
    <citation type="submission" date="2011-03" db="EMBL/GenBank/DDBJ databases">
        <title>The complete genome of Desulfobacca acetoxidans DSM 11109.</title>
        <authorList>
            <consortium name="US DOE Joint Genome Institute (JGI-PGF)"/>
            <person name="Lucas S."/>
            <person name="Copeland A."/>
            <person name="Lapidus A."/>
            <person name="Bruce D."/>
            <person name="Goodwin L."/>
            <person name="Pitluck S."/>
            <person name="Peters L."/>
            <person name="Kyrpides N."/>
            <person name="Mavromatis K."/>
            <person name="Ivanova N."/>
            <person name="Ovchinnikova G."/>
            <person name="Teshima H."/>
            <person name="Detter J.C."/>
            <person name="Han C."/>
            <person name="Land M."/>
            <person name="Hauser L."/>
            <person name="Markowitz V."/>
            <person name="Cheng J.-F."/>
            <person name="Hugenholtz P."/>
            <person name="Woyke T."/>
            <person name="Wu D."/>
            <person name="Spring S."/>
            <person name="Schueler E."/>
            <person name="Brambilla E."/>
            <person name="Klenk H.-P."/>
            <person name="Eisen J.A."/>
        </authorList>
    </citation>
    <scope>NUCLEOTIDE SEQUENCE [LARGE SCALE GENOMIC DNA]</scope>
    <source>
        <strain evidence="2">ATCC 700848 / DSM 11109 / ASRB2</strain>
    </source>
</reference>
<dbReference type="InterPro" id="IPR000836">
    <property type="entry name" value="PRTase_dom"/>
</dbReference>
<protein>
    <recommendedName>
        <fullName evidence="3">Orotate phosphoribosyltransferase</fullName>
    </recommendedName>
</protein>
<evidence type="ECO:0008006" key="3">
    <source>
        <dbReference type="Google" id="ProtNLM"/>
    </source>
</evidence>
<dbReference type="InterPro" id="IPR029057">
    <property type="entry name" value="PRTase-like"/>
</dbReference>
<evidence type="ECO:0000313" key="1">
    <source>
        <dbReference type="EMBL" id="AEB08762.1"/>
    </source>
</evidence>
<dbReference type="Proteomes" id="UP000000483">
    <property type="component" value="Chromosome"/>
</dbReference>
<organism evidence="1 2">
    <name type="scientific">Desulfobacca acetoxidans (strain ATCC 700848 / DSM 11109 / ASRB2)</name>
    <dbReference type="NCBI Taxonomy" id="880072"/>
    <lineage>
        <taxon>Bacteria</taxon>
        <taxon>Pseudomonadati</taxon>
        <taxon>Thermodesulfobacteriota</taxon>
        <taxon>Desulfobaccia</taxon>
        <taxon>Desulfobaccales</taxon>
        <taxon>Desulfobaccaceae</taxon>
        <taxon>Desulfobacca</taxon>
    </lineage>
</organism>
<dbReference type="CDD" id="cd06223">
    <property type="entry name" value="PRTases_typeI"/>
    <property type="match status" value="1"/>
</dbReference>
<dbReference type="EMBL" id="CP002629">
    <property type="protein sequence ID" value="AEB08762.1"/>
    <property type="molecule type" value="Genomic_DNA"/>
</dbReference>
<dbReference type="STRING" id="880072.Desac_0887"/>
<reference evidence="1 2" key="1">
    <citation type="journal article" date="2011" name="Stand. Genomic Sci.">
        <title>Complete genome sequence of the acetate-degrading sulfate reducer Desulfobacca acetoxidans type strain (ASRB2).</title>
        <authorList>
            <person name="Goker M."/>
            <person name="Teshima H."/>
            <person name="Lapidus A."/>
            <person name="Nolan M."/>
            <person name="Lucas S."/>
            <person name="Hammon N."/>
            <person name="Deshpande S."/>
            <person name="Cheng J.F."/>
            <person name="Tapia R."/>
            <person name="Han C."/>
            <person name="Goodwin L."/>
            <person name="Pitluck S."/>
            <person name="Huntemann M."/>
            <person name="Liolios K."/>
            <person name="Ivanova N."/>
            <person name="Pagani I."/>
            <person name="Mavromatis K."/>
            <person name="Ovchinikova G."/>
            <person name="Pati A."/>
            <person name="Chen A."/>
            <person name="Palaniappan K."/>
            <person name="Land M."/>
            <person name="Hauser L."/>
            <person name="Brambilla E.M."/>
            <person name="Rohde M."/>
            <person name="Spring S."/>
            <person name="Detter J.C."/>
            <person name="Woyke T."/>
            <person name="Bristow J."/>
            <person name="Eisen J.A."/>
            <person name="Markowitz V."/>
            <person name="Hugenholtz P."/>
            <person name="Kyrpides N.C."/>
            <person name="Klenk H.P."/>
        </authorList>
    </citation>
    <scope>NUCLEOTIDE SEQUENCE [LARGE SCALE GENOMIC DNA]</scope>
    <source>
        <strain evidence="2">ATCC 700848 / DSM 11109 / ASRB2</strain>
    </source>
</reference>
<dbReference type="eggNOG" id="COG0461">
    <property type="taxonomic scope" value="Bacteria"/>
</dbReference>
<dbReference type="RefSeq" id="WP_013705875.1">
    <property type="nucleotide sequence ID" value="NC_015388.1"/>
</dbReference>
<keyword evidence="2" id="KW-1185">Reference proteome</keyword>
<name>F2NGZ1_DESAR</name>
<gene>
    <name evidence="1" type="ordered locus">Desac_0887</name>
</gene>
<proteinExistence type="predicted"/>
<accession>F2NGZ1</accession>
<evidence type="ECO:0000313" key="2">
    <source>
        <dbReference type="Proteomes" id="UP000000483"/>
    </source>
</evidence>
<sequence>MSKRSINPKTQRAIEREKLWIAREFFLKPGVIKSSSHGLRSGKKDDYYFDLDYLLNEPYQAEMLLDIYAGMINVIKEENSIDFLAFIEKASGGTVGAIRLSVALSIKTRLPNLSVRLRKEIAFEKIKARFPEKGLRGLRAIIVSDHCTTGNEVLLAANALKQNGASVNHAVAYTIRSDELAKDKFLNSKISLSYAFELPPSYEMIPKESKNLGIIAMAVNF</sequence>